<protein>
    <recommendedName>
        <fullName evidence="7">NB-ARC domain-containing protein</fullName>
    </recommendedName>
</protein>
<dbReference type="PANTHER" id="PTHR33463:SF198">
    <property type="entry name" value="RPP4C3"/>
    <property type="match status" value="1"/>
</dbReference>
<dbReference type="Gene3D" id="1.10.10.10">
    <property type="entry name" value="Winged helix-like DNA-binding domain superfamily/Winged helix DNA-binding domain"/>
    <property type="match status" value="1"/>
</dbReference>
<evidence type="ECO:0000256" key="4">
    <source>
        <dbReference type="ARBA" id="ARBA00022821"/>
    </source>
</evidence>
<keyword evidence="6" id="KW-0175">Coiled coil</keyword>
<keyword evidence="5" id="KW-0067">ATP-binding</keyword>
<dbReference type="InterPro" id="IPR027417">
    <property type="entry name" value="P-loop_NTPase"/>
</dbReference>
<dbReference type="OrthoDB" id="1579323at2759"/>
<evidence type="ECO:0000256" key="1">
    <source>
        <dbReference type="ARBA" id="ARBA00008894"/>
    </source>
</evidence>
<keyword evidence="2" id="KW-0433">Leucine-rich repeat</keyword>
<accession>A0A5J5A2Z4</accession>
<dbReference type="GO" id="GO:0005524">
    <property type="term" value="F:ATP binding"/>
    <property type="evidence" value="ECO:0007669"/>
    <property type="project" value="UniProtKB-KW"/>
</dbReference>
<evidence type="ECO:0000259" key="7">
    <source>
        <dbReference type="Pfam" id="PF00931"/>
    </source>
</evidence>
<dbReference type="SUPFAM" id="SSF52058">
    <property type="entry name" value="L domain-like"/>
    <property type="match status" value="1"/>
</dbReference>
<evidence type="ECO:0000256" key="2">
    <source>
        <dbReference type="ARBA" id="ARBA00022614"/>
    </source>
</evidence>
<evidence type="ECO:0000256" key="5">
    <source>
        <dbReference type="ARBA" id="ARBA00022840"/>
    </source>
</evidence>
<organism evidence="8 9">
    <name type="scientific">Nyssa sinensis</name>
    <dbReference type="NCBI Taxonomy" id="561372"/>
    <lineage>
        <taxon>Eukaryota</taxon>
        <taxon>Viridiplantae</taxon>
        <taxon>Streptophyta</taxon>
        <taxon>Embryophyta</taxon>
        <taxon>Tracheophyta</taxon>
        <taxon>Spermatophyta</taxon>
        <taxon>Magnoliopsida</taxon>
        <taxon>eudicotyledons</taxon>
        <taxon>Gunneridae</taxon>
        <taxon>Pentapetalae</taxon>
        <taxon>asterids</taxon>
        <taxon>Cornales</taxon>
        <taxon>Nyssaceae</taxon>
        <taxon>Nyssa</taxon>
    </lineage>
</organism>
<keyword evidence="5" id="KW-0547">Nucleotide-binding</keyword>
<dbReference type="Pfam" id="PF00931">
    <property type="entry name" value="NB-ARC"/>
    <property type="match status" value="1"/>
</dbReference>
<dbReference type="GO" id="GO:0043531">
    <property type="term" value="F:ADP binding"/>
    <property type="evidence" value="ECO:0007669"/>
    <property type="project" value="InterPro"/>
</dbReference>
<dbReference type="Gene3D" id="3.80.10.10">
    <property type="entry name" value="Ribonuclease Inhibitor"/>
    <property type="match status" value="1"/>
</dbReference>
<proteinExistence type="inferred from homology"/>
<dbReference type="EMBL" id="CM018047">
    <property type="protein sequence ID" value="KAA8524669.1"/>
    <property type="molecule type" value="Genomic_DNA"/>
</dbReference>
<keyword evidence="9" id="KW-1185">Reference proteome</keyword>
<dbReference type="Proteomes" id="UP000325577">
    <property type="component" value="Linkage Group LG4"/>
</dbReference>
<dbReference type="Gene3D" id="1.10.8.430">
    <property type="entry name" value="Helical domain of apoptotic protease-activating factors"/>
    <property type="match status" value="1"/>
</dbReference>
<sequence>MEIVNAAVGKIVEQITEWLMRSMGLQIGYLVRYKENIEKLEEEIEKLDGEQRRVQRRVNEARNDGEIIEDDVWRWLTKVYGMKEEVDKFLGDQVQEQKRCFIFSSRYRVSKEAKKKTDVVIKLKDDGNFERIAHYETFDSRALIFNKIMEALQDNSVNLIGVYGIGGVGKTAMVVEVGKQVEKDGVFHDVVMAVVSQNVNVKEIQRKLADRLNLQLKGESEDGRAAELWNRLNNGKQNLVILDDVWEELNLKAVGIPVTAGIKGCCKVVLTSRNQGVFQKMKVQNNFPLGVLSQEESWNLFKKMVGNSVDNPKIQNYAVDVCKECGGLPFAILAVAAALKGKDEHEWADALKQLRDSMLKNIEGVESTVYSSLELSYNHLPFEDAKWCFLLCCLFREDAEISIDDLVRYGMGLRVIQNVDTLEEARNRVHKLVGTLKTRCLLLEGSIDKNKVKMHDVIRDVGISIAKDKEAFLVKHGVDLKEWPEKDVYQRCRVISLRYENIDEYPDELECSELNTLVLECRNASTIASDAFFNGTRELKVLDLRCMLFRSLPSSLSNLSNLRMLCLRECKLEDVSMLKDLKNLEMLSFRGSNIMRLAPEIRHLTRLRLLDLQSCDYLQVIPPNVISSLYRLEELYIPPWFNGWEVEATNIERSRQEVLCDFKN</sequence>
<name>A0A5J5A2Z4_9ASTE</name>
<dbReference type="FunFam" id="3.40.50.300:FF:001091">
    <property type="entry name" value="Probable disease resistance protein At1g61300"/>
    <property type="match status" value="1"/>
</dbReference>
<evidence type="ECO:0000256" key="6">
    <source>
        <dbReference type="SAM" id="Coils"/>
    </source>
</evidence>
<dbReference type="AlphaFoldDB" id="A0A5J5A2Z4"/>
<dbReference type="GO" id="GO:0006952">
    <property type="term" value="P:defense response"/>
    <property type="evidence" value="ECO:0007669"/>
    <property type="project" value="UniProtKB-KW"/>
</dbReference>
<dbReference type="InterPro" id="IPR002182">
    <property type="entry name" value="NB-ARC"/>
</dbReference>
<evidence type="ECO:0000313" key="9">
    <source>
        <dbReference type="Proteomes" id="UP000325577"/>
    </source>
</evidence>
<evidence type="ECO:0000256" key="3">
    <source>
        <dbReference type="ARBA" id="ARBA00022737"/>
    </source>
</evidence>
<dbReference type="InterPro" id="IPR042197">
    <property type="entry name" value="Apaf_helical"/>
</dbReference>
<dbReference type="Gene3D" id="3.40.50.300">
    <property type="entry name" value="P-loop containing nucleotide triphosphate hydrolases"/>
    <property type="match status" value="1"/>
</dbReference>
<feature type="domain" description="NB-ARC" evidence="7">
    <location>
        <begin position="146"/>
        <end position="307"/>
    </location>
</feature>
<keyword evidence="4" id="KW-0611">Plant defense</keyword>
<dbReference type="InterPro" id="IPR036388">
    <property type="entry name" value="WH-like_DNA-bd_sf"/>
</dbReference>
<feature type="coiled-coil region" evidence="6">
    <location>
        <begin position="30"/>
        <end position="64"/>
    </location>
</feature>
<dbReference type="SUPFAM" id="SSF52540">
    <property type="entry name" value="P-loop containing nucleoside triphosphate hydrolases"/>
    <property type="match status" value="1"/>
</dbReference>
<dbReference type="InterPro" id="IPR050905">
    <property type="entry name" value="Plant_NBS-LRR"/>
</dbReference>
<dbReference type="InterPro" id="IPR032675">
    <property type="entry name" value="LRR_dom_sf"/>
</dbReference>
<evidence type="ECO:0000313" key="8">
    <source>
        <dbReference type="EMBL" id="KAA8524669.1"/>
    </source>
</evidence>
<reference evidence="8 9" key="1">
    <citation type="submission" date="2019-09" db="EMBL/GenBank/DDBJ databases">
        <title>A chromosome-level genome assembly of the Chinese tupelo Nyssa sinensis.</title>
        <authorList>
            <person name="Yang X."/>
            <person name="Kang M."/>
            <person name="Yang Y."/>
            <person name="Xiong H."/>
            <person name="Wang M."/>
            <person name="Zhang Z."/>
            <person name="Wang Z."/>
            <person name="Wu H."/>
            <person name="Ma T."/>
            <person name="Liu J."/>
            <person name="Xi Z."/>
        </authorList>
    </citation>
    <scope>NUCLEOTIDE SEQUENCE [LARGE SCALE GENOMIC DNA]</scope>
    <source>
        <strain evidence="8">J267</strain>
        <tissue evidence="8">Leaf</tissue>
    </source>
</reference>
<dbReference type="PRINTS" id="PR00364">
    <property type="entry name" value="DISEASERSIST"/>
</dbReference>
<gene>
    <name evidence="8" type="ORF">F0562_011092</name>
</gene>
<keyword evidence="3" id="KW-0677">Repeat</keyword>
<comment type="similarity">
    <text evidence="1">Belongs to the disease resistance NB-LRR family.</text>
</comment>
<dbReference type="PANTHER" id="PTHR33463">
    <property type="entry name" value="NB-ARC DOMAIN-CONTAINING PROTEIN-RELATED"/>
    <property type="match status" value="1"/>
</dbReference>